<name>A0A8R1XWP5_ONCVO</name>
<proteinExistence type="predicted"/>
<dbReference type="Proteomes" id="UP000024404">
    <property type="component" value="Unassembled WGS sequence"/>
</dbReference>
<dbReference type="EMBL" id="CMVM020000057">
    <property type="status" value="NOT_ANNOTATED_CDS"/>
    <property type="molecule type" value="Genomic_DNA"/>
</dbReference>
<dbReference type="AlphaFoldDB" id="A0A8R1XWP5"/>
<keyword evidence="2" id="KW-1185">Reference proteome</keyword>
<accession>A0A8R1XWP5</accession>
<evidence type="ECO:0000313" key="2">
    <source>
        <dbReference type="Proteomes" id="UP000024404"/>
    </source>
</evidence>
<protein>
    <submittedName>
        <fullName evidence="1">Uncharacterized protein</fullName>
    </submittedName>
</protein>
<reference evidence="2" key="1">
    <citation type="submission" date="2013-10" db="EMBL/GenBank/DDBJ databases">
        <title>Genome sequencing of Onchocerca volvulus.</title>
        <authorList>
            <person name="Cotton J."/>
            <person name="Tsai J."/>
            <person name="Stanley E."/>
            <person name="Tracey A."/>
            <person name="Holroyd N."/>
            <person name="Lustigman S."/>
            <person name="Berriman M."/>
        </authorList>
    </citation>
    <scope>NUCLEOTIDE SEQUENCE</scope>
</reference>
<organism evidence="1 2">
    <name type="scientific">Onchocerca volvulus</name>
    <dbReference type="NCBI Taxonomy" id="6282"/>
    <lineage>
        <taxon>Eukaryota</taxon>
        <taxon>Metazoa</taxon>
        <taxon>Ecdysozoa</taxon>
        <taxon>Nematoda</taxon>
        <taxon>Chromadorea</taxon>
        <taxon>Rhabditida</taxon>
        <taxon>Spirurina</taxon>
        <taxon>Spiruromorpha</taxon>
        <taxon>Filarioidea</taxon>
        <taxon>Onchocercidae</taxon>
        <taxon>Onchocerca</taxon>
    </lineage>
</organism>
<evidence type="ECO:0000313" key="1">
    <source>
        <dbReference type="EnsemblMetazoa" id="OVOC1849.1"/>
    </source>
</evidence>
<dbReference type="EnsemblMetazoa" id="OVOC1849.1">
    <property type="protein sequence ID" value="OVOC1849.1"/>
    <property type="gene ID" value="WBGene00238658"/>
</dbReference>
<sequence length="37" mass="4115">MLIMQNTSISVMIIMQNGTNNANRGGFKHISSDKHPK</sequence>
<reference evidence="1" key="2">
    <citation type="submission" date="2022-06" db="UniProtKB">
        <authorList>
            <consortium name="EnsemblMetazoa"/>
        </authorList>
    </citation>
    <scope>IDENTIFICATION</scope>
</reference>